<comment type="caution">
    <text evidence="1">The sequence shown here is derived from an EMBL/GenBank/DDBJ whole genome shotgun (WGS) entry which is preliminary data.</text>
</comment>
<dbReference type="AlphaFoldDB" id="A0A7Y9JQ34"/>
<name>A0A7Y9JQ34_9ACTN</name>
<reference evidence="1 2" key="1">
    <citation type="submission" date="2020-07" db="EMBL/GenBank/DDBJ databases">
        <title>Sequencing the genomes of 1000 actinobacteria strains.</title>
        <authorList>
            <person name="Klenk H.-P."/>
        </authorList>
    </citation>
    <scope>NUCLEOTIDE SEQUENCE [LARGE SCALE GENOMIC DNA]</scope>
    <source>
        <strain evidence="1 2">DSM 18965</strain>
    </source>
</reference>
<accession>A0A7Y9JQ34</accession>
<gene>
    <name evidence="1" type="ORF">BKA08_001293</name>
</gene>
<proteinExistence type="predicted"/>
<sequence length="323" mass="35662">MVALKCELSPVVFAELYQQLLSSGRDLRESVELRLADLGYDLEDLQSWAELYRANWQAQLPYLNADTAGDFACSEEHAIVASWLLAGLRNHSDSSALSYALDTAVQQHTLGTTGLEGTPRPLSLLPVIRGWTLGAVAPTSVPNLPMVLARQPDDEAIAAAYQGLIEHVLHLDVAAEHPWPELMGSAIYVRAGGLAGALRPPPPPPPNHGLSWSIEKLMGESQRQISSSILSRLRSNWNGWVERRNVLTHVRLDEGMGSATFSAATALVRTWDDVETTLLAITHFVCQEVSMELFEPPLPAAVAKDPWRRYLKRELEDAWWMSA</sequence>
<evidence type="ECO:0000313" key="1">
    <source>
        <dbReference type="EMBL" id="NYD57055.1"/>
    </source>
</evidence>
<evidence type="ECO:0008006" key="3">
    <source>
        <dbReference type="Google" id="ProtNLM"/>
    </source>
</evidence>
<evidence type="ECO:0000313" key="2">
    <source>
        <dbReference type="Proteomes" id="UP000516957"/>
    </source>
</evidence>
<dbReference type="EMBL" id="JACCBE010000001">
    <property type="protein sequence ID" value="NYD57055.1"/>
    <property type="molecule type" value="Genomic_DNA"/>
</dbReference>
<organism evidence="1 2">
    <name type="scientific">Nocardioides marinisabuli</name>
    <dbReference type="NCBI Taxonomy" id="419476"/>
    <lineage>
        <taxon>Bacteria</taxon>
        <taxon>Bacillati</taxon>
        <taxon>Actinomycetota</taxon>
        <taxon>Actinomycetes</taxon>
        <taxon>Propionibacteriales</taxon>
        <taxon>Nocardioidaceae</taxon>
        <taxon>Nocardioides</taxon>
    </lineage>
</organism>
<keyword evidence="2" id="KW-1185">Reference proteome</keyword>
<dbReference type="Proteomes" id="UP000516957">
    <property type="component" value="Unassembled WGS sequence"/>
</dbReference>
<dbReference type="RefSeq" id="WP_179614870.1">
    <property type="nucleotide sequence ID" value="NZ_CP059163.1"/>
</dbReference>
<protein>
    <recommendedName>
        <fullName evidence="3">Apea-like HEPN domain-containing protein</fullName>
    </recommendedName>
</protein>